<evidence type="ECO:0000313" key="1">
    <source>
        <dbReference type="EMBL" id="EHC94025.1"/>
    </source>
</evidence>
<dbReference type="EMBL" id="AFCT01000347">
    <property type="protein sequence ID" value="EHC94025.1"/>
    <property type="molecule type" value="Genomic_DNA"/>
</dbReference>
<feature type="non-terminal residue" evidence="1">
    <location>
        <position position="1"/>
    </location>
</feature>
<name>G5QEZ4_SALRU</name>
<organism evidence="1 2">
    <name type="scientific">Salmonella enterica subsp. enterica serovar Rubislaw str. A4-653</name>
    <dbReference type="NCBI Taxonomy" id="913081"/>
    <lineage>
        <taxon>Bacteria</taxon>
        <taxon>Pseudomonadati</taxon>
        <taxon>Pseudomonadota</taxon>
        <taxon>Gammaproteobacteria</taxon>
        <taxon>Enterobacterales</taxon>
        <taxon>Enterobacteriaceae</taxon>
        <taxon>Salmonella</taxon>
    </lineage>
</organism>
<evidence type="ECO:0000313" key="2">
    <source>
        <dbReference type="Proteomes" id="UP000004903"/>
    </source>
</evidence>
<sequence length="49" mass="5551">LDKQHPDDIIVMMPAVFRPPYSAIYALVRRGWIAIYTICPLNSVTFSAV</sequence>
<reference evidence="1 2" key="1">
    <citation type="journal article" date="2011" name="BMC Genomics">
        <title>Genome sequencing reveals diversification of virulence factor content and possible host adaptation in distinct subpopulations of Salmonella enterica.</title>
        <authorList>
            <person name="den Bakker H.C."/>
            <person name="Moreno Switt A.I."/>
            <person name="Govoni G."/>
            <person name="Cummings C.A."/>
            <person name="Ranieri M.L."/>
            <person name="Degoricija L."/>
            <person name="Hoelzer K."/>
            <person name="Rodriguez-Rivera L.D."/>
            <person name="Brown S."/>
            <person name="Bolchacova E."/>
            <person name="Furtado M.R."/>
            <person name="Wiedmann M."/>
        </authorList>
    </citation>
    <scope>NUCLEOTIDE SEQUENCE [LARGE SCALE GENOMIC DNA]</scope>
    <source>
        <strain evidence="1 2">A4-653</strain>
    </source>
</reference>
<protein>
    <submittedName>
        <fullName evidence="1">Outer membrane esterase</fullName>
    </submittedName>
</protein>
<proteinExistence type="predicted"/>
<comment type="caution">
    <text evidence="1">The sequence shown here is derived from an EMBL/GenBank/DDBJ whole genome shotgun (WGS) entry which is preliminary data.</text>
</comment>
<dbReference type="AlphaFoldDB" id="G5QEZ4"/>
<dbReference type="Proteomes" id="UP000004903">
    <property type="component" value="Unassembled WGS sequence"/>
</dbReference>
<accession>G5QEZ4</accession>
<gene>
    <name evidence="1" type="ORF">LTSERUB_0883</name>
</gene>